<dbReference type="AlphaFoldDB" id="A0A4R6UX21"/>
<feature type="region of interest" description="Disordered" evidence="1">
    <location>
        <begin position="71"/>
        <end position="128"/>
    </location>
</feature>
<reference evidence="2 3" key="1">
    <citation type="submission" date="2019-03" db="EMBL/GenBank/DDBJ databases">
        <title>Genomic Encyclopedia of Type Strains, Phase IV (KMG-IV): sequencing the most valuable type-strain genomes for metagenomic binning, comparative biology and taxonomic classification.</title>
        <authorList>
            <person name="Goeker M."/>
        </authorList>
    </citation>
    <scope>NUCLEOTIDE SEQUENCE [LARGE SCALE GENOMIC DNA]</scope>
    <source>
        <strain evidence="2 3">DSM 46770</strain>
    </source>
</reference>
<dbReference type="Proteomes" id="UP000295281">
    <property type="component" value="Unassembled WGS sequence"/>
</dbReference>
<dbReference type="EMBL" id="SNYN01000009">
    <property type="protein sequence ID" value="TDQ51940.1"/>
    <property type="molecule type" value="Genomic_DNA"/>
</dbReference>
<evidence type="ECO:0000313" key="3">
    <source>
        <dbReference type="Proteomes" id="UP000295281"/>
    </source>
</evidence>
<dbReference type="RefSeq" id="WP_133741867.1">
    <property type="nucleotide sequence ID" value="NZ_SNYN01000009.1"/>
</dbReference>
<gene>
    <name evidence="2" type="ORF">EV190_10952</name>
</gene>
<comment type="caution">
    <text evidence="2">The sequence shown here is derived from an EMBL/GenBank/DDBJ whole genome shotgun (WGS) entry which is preliminary data.</text>
</comment>
<dbReference type="OrthoDB" id="3729011at2"/>
<keyword evidence="3" id="KW-1185">Reference proteome</keyword>
<dbReference type="InterPro" id="IPR043777">
    <property type="entry name" value="DUF5719"/>
</dbReference>
<dbReference type="Pfam" id="PF18986">
    <property type="entry name" value="DUF5719"/>
    <property type="match status" value="1"/>
</dbReference>
<accession>A0A4R6UX21</accession>
<name>A0A4R6UX21_9ACTN</name>
<protein>
    <recommendedName>
        <fullName evidence="4">Secreted protein</fullName>
    </recommendedName>
</protein>
<proteinExistence type="predicted"/>
<evidence type="ECO:0000256" key="1">
    <source>
        <dbReference type="SAM" id="MobiDB-lite"/>
    </source>
</evidence>
<evidence type="ECO:0008006" key="4">
    <source>
        <dbReference type="Google" id="ProtNLM"/>
    </source>
</evidence>
<organism evidence="2 3">
    <name type="scientific">Actinorugispora endophytica</name>
    <dbReference type="NCBI Taxonomy" id="1605990"/>
    <lineage>
        <taxon>Bacteria</taxon>
        <taxon>Bacillati</taxon>
        <taxon>Actinomycetota</taxon>
        <taxon>Actinomycetes</taxon>
        <taxon>Streptosporangiales</taxon>
        <taxon>Nocardiopsidaceae</taxon>
        <taxon>Actinorugispora</taxon>
    </lineage>
</organism>
<evidence type="ECO:0000313" key="2">
    <source>
        <dbReference type="EMBL" id="TDQ51940.1"/>
    </source>
</evidence>
<feature type="compositionally biased region" description="Acidic residues" evidence="1">
    <location>
        <begin position="113"/>
        <end position="124"/>
    </location>
</feature>
<sequence length="487" mass="48930">MKLIIENRFALLGLVVVALAALFGVAQLSLTALPAPAEEAEPVLTRVESAARVCPPPQGGDAEARVAAFAPEGDDGENGGALAAAPNLPDAVPSEPLQEAGRPWLYEPPAGDAQEDEDGGDGEDGSGSATVVRAEGALAAGLEAAQTTVGDSSVSEIRCAEPTSSVWFAAPGGDQLEDLRLHLSNIDETPATVNVDLYATDGPSFSEETRGITVDPRGQVDLSLIPLVETTNAVAVHVRTNAGRAAVGLFAEHEGGGADWVPSTAAPATRHVIPGVQGGGGNKRLVIATPGDEPTTADVRLITPEGEAEEEALASVDVPPAASTRVSLEGPLDSRPGTVVVEADHPVVVGVAMDRSDGDDTAYTAATAPLAVGPDARAVAPPAPRDTGTALLLGAPEEAVEVRLTPVASDGERGEALSVTVEAGTTVVPETDPGGGTTWIVEAVGGGPLHAARALTADGALSVLPLPPAPAEVPLPGVVDSLTSVVP</sequence>